<dbReference type="EMBL" id="WJQR01000004">
    <property type="protein sequence ID" value="MRI81393.1"/>
    <property type="molecule type" value="Genomic_DNA"/>
</dbReference>
<dbReference type="GO" id="GO:0033969">
    <property type="term" value="F:gamma-glutamyl-gamma-aminobutyrate hydrolase activity"/>
    <property type="evidence" value="ECO:0007669"/>
    <property type="project" value="TreeGrafter"/>
</dbReference>
<evidence type="ECO:0000313" key="4">
    <source>
        <dbReference type="Proteomes" id="UP000469870"/>
    </source>
</evidence>
<dbReference type="Pfam" id="PF07722">
    <property type="entry name" value="Peptidase_C26"/>
    <property type="match status" value="1"/>
</dbReference>
<dbReference type="EMBL" id="WJQS01000004">
    <property type="protein sequence ID" value="MRI85384.1"/>
    <property type="molecule type" value="Genomic_DNA"/>
</dbReference>
<dbReference type="Proteomes" id="UP000469870">
    <property type="component" value="Unassembled WGS sequence"/>
</dbReference>
<evidence type="ECO:0000313" key="3">
    <source>
        <dbReference type="Proteomes" id="UP000430975"/>
    </source>
</evidence>
<organism evidence="2 3">
    <name type="scientific">Fundicoccus ignavus</name>
    <dbReference type="NCBI Taxonomy" id="2664442"/>
    <lineage>
        <taxon>Bacteria</taxon>
        <taxon>Bacillati</taxon>
        <taxon>Bacillota</taxon>
        <taxon>Bacilli</taxon>
        <taxon>Lactobacillales</taxon>
        <taxon>Aerococcaceae</taxon>
        <taxon>Fundicoccus</taxon>
    </lineage>
</organism>
<keyword evidence="3" id="KW-1185">Reference proteome</keyword>
<reference evidence="3 4" key="1">
    <citation type="submission" date="2019-11" db="EMBL/GenBank/DDBJ databases">
        <title>Characterisation of Fundicoccus ignavus gen. nov. sp. nov., a novel genus of the family Aerococcaceae isolated from bulk tank milk.</title>
        <authorList>
            <person name="Siebert A."/>
            <person name="Huptas C."/>
            <person name="Wenning M."/>
            <person name="Scherer S."/>
            <person name="Doll E.V."/>
        </authorList>
    </citation>
    <scope>NUCLEOTIDE SEQUENCE [LARGE SCALE GENOMIC DNA]</scope>
    <source>
        <strain evidence="1 4">DSM 109653</strain>
        <strain evidence="2 3">WS4759</strain>
    </source>
</reference>
<keyword evidence="2" id="KW-0378">Hydrolase</keyword>
<dbReference type="InterPro" id="IPR011697">
    <property type="entry name" value="Peptidase_C26"/>
</dbReference>
<dbReference type="GO" id="GO:0005829">
    <property type="term" value="C:cytosol"/>
    <property type="evidence" value="ECO:0007669"/>
    <property type="project" value="TreeGrafter"/>
</dbReference>
<dbReference type="Proteomes" id="UP000430975">
    <property type="component" value="Unassembled WGS sequence"/>
</dbReference>
<evidence type="ECO:0000313" key="2">
    <source>
        <dbReference type="EMBL" id="MRI85384.1"/>
    </source>
</evidence>
<comment type="caution">
    <text evidence="2">The sequence shown here is derived from an EMBL/GenBank/DDBJ whole genome shotgun (WGS) entry which is preliminary data.</text>
</comment>
<dbReference type="CDD" id="cd01745">
    <property type="entry name" value="GATase1_2"/>
    <property type="match status" value="1"/>
</dbReference>
<sequence>MQNKSIIGITGNTSALTNDDFDAFKINYSSTGFSSAISKVGGVPIIIPINDPAFAKEYIQMVDGLLLTGGQDVSPMLYGEEPRQVIGPTSPDRDRGEVALIKEAIRQKKPILGICRGLQLINVVLGGSLLQDLSEDNSITLQHVQKSQPEFATHSIKVKAGTHIADIMPNNSFVNSVHHQAIKELGAGLTVSAWSPDNVIEAIELVDDDQSIIAIQWHPELTFLNDNASLEIFADLIKRAQNCSANQSK</sequence>
<dbReference type="PROSITE" id="PS51273">
    <property type="entry name" value="GATASE_TYPE_1"/>
    <property type="match status" value="1"/>
</dbReference>
<gene>
    <name evidence="2" type="ORF">GIY09_05765</name>
    <name evidence="1" type="ORF">GIY11_05110</name>
</gene>
<accession>A0A6I2GFB7</accession>
<proteinExistence type="predicted"/>
<dbReference type="SUPFAM" id="SSF52317">
    <property type="entry name" value="Class I glutamine amidotransferase-like"/>
    <property type="match status" value="1"/>
</dbReference>
<dbReference type="AlphaFoldDB" id="A0A6I2GFB7"/>
<dbReference type="PANTHER" id="PTHR43235">
    <property type="entry name" value="GLUTAMINE AMIDOTRANSFERASE PB2B2.05-RELATED"/>
    <property type="match status" value="1"/>
</dbReference>
<dbReference type="Gene3D" id="3.40.50.880">
    <property type="match status" value="1"/>
</dbReference>
<dbReference type="InterPro" id="IPR029062">
    <property type="entry name" value="Class_I_gatase-like"/>
</dbReference>
<dbReference type="GO" id="GO:0006598">
    <property type="term" value="P:polyamine catabolic process"/>
    <property type="evidence" value="ECO:0007669"/>
    <property type="project" value="TreeGrafter"/>
</dbReference>
<dbReference type="RefSeq" id="WP_153861762.1">
    <property type="nucleotide sequence ID" value="NZ_WJQR01000004.1"/>
</dbReference>
<dbReference type="InterPro" id="IPR044668">
    <property type="entry name" value="PuuD-like"/>
</dbReference>
<dbReference type="PANTHER" id="PTHR43235:SF1">
    <property type="entry name" value="GLUTAMINE AMIDOTRANSFERASE PB2B2.05-RELATED"/>
    <property type="match status" value="1"/>
</dbReference>
<dbReference type="FunFam" id="3.40.50.880:FF:000030">
    <property type="entry name" value="Gamma-glutamyl-gamma-aminobutyrate hydrolase PuuD"/>
    <property type="match status" value="1"/>
</dbReference>
<evidence type="ECO:0000313" key="1">
    <source>
        <dbReference type="EMBL" id="MRI81393.1"/>
    </source>
</evidence>
<name>A0A6I2GFB7_9LACT</name>
<protein>
    <submittedName>
        <fullName evidence="2">Gamma-glutamyl-gamma-aminobutyrate hydrolase family protein</fullName>
    </submittedName>
</protein>